<evidence type="ECO:0000313" key="2">
    <source>
        <dbReference type="EMBL" id="QNQ08671.1"/>
    </source>
</evidence>
<dbReference type="PANTHER" id="PTHR11803:SF58">
    <property type="entry name" value="PROTEIN HMF1-RELATED"/>
    <property type="match status" value="1"/>
</dbReference>
<dbReference type="KEGG" id="spap:H3Z74_18270"/>
<dbReference type="AlphaFoldDB" id="A0A7H0LG68"/>
<comment type="similarity">
    <text evidence="1">Belongs to the RutC family.</text>
</comment>
<dbReference type="CDD" id="cd00448">
    <property type="entry name" value="YjgF_YER057c_UK114_family"/>
    <property type="match status" value="1"/>
</dbReference>
<protein>
    <submittedName>
        <fullName evidence="2">RidA family protein</fullName>
    </submittedName>
</protein>
<evidence type="ECO:0000313" key="3">
    <source>
        <dbReference type="Proteomes" id="UP000516148"/>
    </source>
</evidence>
<name>A0A7H0LG68_9SPHN</name>
<gene>
    <name evidence="2" type="ORF">H3Z74_18270</name>
</gene>
<dbReference type="Proteomes" id="UP000516148">
    <property type="component" value="Chromosome"/>
</dbReference>
<accession>A0A7H0LG68</accession>
<proteinExistence type="inferred from homology"/>
<dbReference type="GO" id="GO:0019239">
    <property type="term" value="F:deaminase activity"/>
    <property type="evidence" value="ECO:0007669"/>
    <property type="project" value="TreeGrafter"/>
</dbReference>
<dbReference type="InterPro" id="IPR006175">
    <property type="entry name" value="YjgF/YER057c/UK114"/>
</dbReference>
<dbReference type="InterPro" id="IPR035959">
    <property type="entry name" value="RutC-like_sf"/>
</dbReference>
<dbReference type="Gene3D" id="3.30.1330.40">
    <property type="entry name" value="RutC-like"/>
    <property type="match status" value="1"/>
</dbReference>
<dbReference type="EMBL" id="CP061038">
    <property type="protein sequence ID" value="QNQ08671.1"/>
    <property type="molecule type" value="Genomic_DNA"/>
</dbReference>
<organism evidence="2 3">
    <name type="scientific">Sphingomonas alpina</name>
    <dbReference type="NCBI Taxonomy" id="653931"/>
    <lineage>
        <taxon>Bacteria</taxon>
        <taxon>Pseudomonadati</taxon>
        <taxon>Pseudomonadota</taxon>
        <taxon>Alphaproteobacteria</taxon>
        <taxon>Sphingomonadales</taxon>
        <taxon>Sphingomonadaceae</taxon>
        <taxon>Sphingomonas</taxon>
    </lineage>
</organism>
<dbReference type="GO" id="GO:0005829">
    <property type="term" value="C:cytosol"/>
    <property type="evidence" value="ECO:0007669"/>
    <property type="project" value="TreeGrafter"/>
</dbReference>
<dbReference type="SUPFAM" id="SSF55298">
    <property type="entry name" value="YjgF-like"/>
    <property type="match status" value="1"/>
</dbReference>
<dbReference type="PANTHER" id="PTHR11803">
    <property type="entry name" value="2-IMINOBUTANOATE/2-IMINOPROPANOATE DEAMINASE RIDA"/>
    <property type="match status" value="1"/>
</dbReference>
<sequence length="137" mass="14858">MSNMILLPDGWQRPRGFSHGIKARGETIFTGGIVGWDAQERFVGPDMVSQFEQILRNTVAVLAAGGARPEHIVRMTWYVTDRDEYSANLAAIGAAYRTHIGLHFPAMAVVQVAGLIEPAARIEIETTAVIPDLDAGA</sequence>
<dbReference type="RefSeq" id="WP_187760999.1">
    <property type="nucleotide sequence ID" value="NZ_CP061038.1"/>
</dbReference>
<reference evidence="2 3" key="1">
    <citation type="submission" date="2020-09" db="EMBL/GenBank/DDBJ databases">
        <title>Sphingomonas sp., a new species isolated from pork steak.</title>
        <authorList>
            <person name="Heidler von Heilborn D."/>
        </authorList>
    </citation>
    <scope>NUCLEOTIDE SEQUENCE [LARGE SCALE GENOMIC DNA]</scope>
    <source>
        <strain evidence="3">S8-3T</strain>
    </source>
</reference>
<keyword evidence="3" id="KW-1185">Reference proteome</keyword>
<evidence type="ECO:0000256" key="1">
    <source>
        <dbReference type="ARBA" id="ARBA00010552"/>
    </source>
</evidence>
<dbReference type="Pfam" id="PF01042">
    <property type="entry name" value="Ribonuc_L-PSP"/>
    <property type="match status" value="1"/>
</dbReference>